<feature type="compositionally biased region" description="Low complexity" evidence="1">
    <location>
        <begin position="76"/>
        <end position="101"/>
    </location>
</feature>
<sequence length="101" mass="11353">MPQTPPPSYEFNLVPIVIISPKKHLIITESNSSSSFDANTISSRGYRDAIKTTKKKTTSFNLKNNEESSPFTSLKNKNNNNEDNNNSNNNHNNNNNNNNNI</sequence>
<reference evidence="2 3" key="1">
    <citation type="submission" date="2018-08" db="EMBL/GenBank/DDBJ databases">
        <title>Genome and evolution of the arbuscular mycorrhizal fungus Diversispora epigaea (formerly Glomus versiforme) and its bacterial endosymbionts.</title>
        <authorList>
            <person name="Sun X."/>
            <person name="Fei Z."/>
            <person name="Harrison M."/>
        </authorList>
    </citation>
    <scope>NUCLEOTIDE SEQUENCE [LARGE SCALE GENOMIC DNA]</scope>
    <source>
        <strain evidence="2 3">IT104</strain>
    </source>
</reference>
<dbReference type="AlphaFoldDB" id="A0A397IPH0"/>
<evidence type="ECO:0000313" key="3">
    <source>
        <dbReference type="Proteomes" id="UP000266861"/>
    </source>
</evidence>
<feature type="compositionally biased region" description="Polar residues" evidence="1">
    <location>
        <begin position="58"/>
        <end position="75"/>
    </location>
</feature>
<comment type="caution">
    <text evidence="2">The sequence shown here is derived from an EMBL/GenBank/DDBJ whole genome shotgun (WGS) entry which is preliminary data.</text>
</comment>
<accession>A0A397IPH0</accession>
<feature type="compositionally biased region" description="Polar residues" evidence="1">
    <location>
        <begin position="30"/>
        <end position="43"/>
    </location>
</feature>
<evidence type="ECO:0000313" key="2">
    <source>
        <dbReference type="EMBL" id="RHZ77835.1"/>
    </source>
</evidence>
<proteinExistence type="predicted"/>
<keyword evidence="3" id="KW-1185">Reference proteome</keyword>
<gene>
    <name evidence="2" type="ORF">Glove_172g39</name>
</gene>
<name>A0A397IPH0_9GLOM</name>
<dbReference type="Proteomes" id="UP000266861">
    <property type="component" value="Unassembled WGS sequence"/>
</dbReference>
<feature type="region of interest" description="Disordered" evidence="1">
    <location>
        <begin position="30"/>
        <end position="101"/>
    </location>
</feature>
<organism evidence="2 3">
    <name type="scientific">Diversispora epigaea</name>
    <dbReference type="NCBI Taxonomy" id="1348612"/>
    <lineage>
        <taxon>Eukaryota</taxon>
        <taxon>Fungi</taxon>
        <taxon>Fungi incertae sedis</taxon>
        <taxon>Mucoromycota</taxon>
        <taxon>Glomeromycotina</taxon>
        <taxon>Glomeromycetes</taxon>
        <taxon>Diversisporales</taxon>
        <taxon>Diversisporaceae</taxon>
        <taxon>Diversispora</taxon>
    </lineage>
</organism>
<dbReference type="EMBL" id="PQFF01000162">
    <property type="protein sequence ID" value="RHZ77835.1"/>
    <property type="molecule type" value="Genomic_DNA"/>
</dbReference>
<evidence type="ECO:0000256" key="1">
    <source>
        <dbReference type="SAM" id="MobiDB-lite"/>
    </source>
</evidence>
<protein>
    <submittedName>
        <fullName evidence="2">Uncharacterized protein</fullName>
    </submittedName>
</protein>